<dbReference type="Proteomes" id="UP001168972">
    <property type="component" value="Unassembled WGS sequence"/>
</dbReference>
<sequence>MGTCSGVDDEDLFSEDVSRLSALTSNRGGTQVEYRYGSPIINVVETAGRLQNPTNASQSNDILKKILEAIERIERSINTMVKFLKPARKRNAVKPTGFPLHSVGDIRSFEEVDDEEYIAVKVDRATVAGAMRRALRCGKKRLRKSRMAAATNNQNPQMETDDDEEES</sequence>
<reference evidence="2" key="2">
    <citation type="submission" date="2023-03" db="EMBL/GenBank/DDBJ databases">
        <authorList>
            <person name="Inwood S.N."/>
            <person name="Skelly J.G."/>
            <person name="Guhlin J."/>
            <person name="Harrop T.W.R."/>
            <person name="Goldson S.G."/>
            <person name="Dearden P.K."/>
        </authorList>
    </citation>
    <scope>NUCLEOTIDE SEQUENCE</scope>
    <source>
        <strain evidence="2">Lincoln</strain>
        <tissue evidence="2">Whole body</tissue>
    </source>
</reference>
<keyword evidence="3" id="KW-1185">Reference proteome</keyword>
<dbReference type="EMBL" id="JAQQBR010001834">
    <property type="protein sequence ID" value="KAK0161653.1"/>
    <property type="molecule type" value="Genomic_DNA"/>
</dbReference>
<reference evidence="2" key="1">
    <citation type="journal article" date="2023" name="bioRxiv">
        <title>Scaffold-level genome assemblies of two parasitoid biocontrol wasps reveal the parthenogenesis mechanism and an associated novel virus.</title>
        <authorList>
            <person name="Inwood S."/>
            <person name="Skelly J."/>
            <person name="Guhlin J."/>
            <person name="Harrop T."/>
            <person name="Goldson S."/>
            <person name="Dearden P."/>
        </authorList>
    </citation>
    <scope>NUCLEOTIDE SEQUENCE</scope>
    <source>
        <strain evidence="2">Lincoln</strain>
        <tissue evidence="2">Whole body</tissue>
    </source>
</reference>
<accession>A0AA39F2C6</accession>
<comment type="caution">
    <text evidence="2">The sequence shown here is derived from an EMBL/GenBank/DDBJ whole genome shotgun (WGS) entry which is preliminary data.</text>
</comment>
<gene>
    <name evidence="2" type="ORF">PV327_008072</name>
</gene>
<dbReference type="AlphaFoldDB" id="A0AA39F2C6"/>
<evidence type="ECO:0000313" key="2">
    <source>
        <dbReference type="EMBL" id="KAK0161653.1"/>
    </source>
</evidence>
<protein>
    <submittedName>
        <fullName evidence="2">Uncharacterized protein</fullName>
    </submittedName>
</protein>
<feature type="region of interest" description="Disordered" evidence="1">
    <location>
        <begin position="142"/>
        <end position="167"/>
    </location>
</feature>
<evidence type="ECO:0000313" key="3">
    <source>
        <dbReference type="Proteomes" id="UP001168972"/>
    </source>
</evidence>
<name>A0AA39F2C6_MICHY</name>
<organism evidence="2 3">
    <name type="scientific">Microctonus hyperodae</name>
    <name type="common">Parasitoid wasp</name>
    <dbReference type="NCBI Taxonomy" id="165561"/>
    <lineage>
        <taxon>Eukaryota</taxon>
        <taxon>Metazoa</taxon>
        <taxon>Ecdysozoa</taxon>
        <taxon>Arthropoda</taxon>
        <taxon>Hexapoda</taxon>
        <taxon>Insecta</taxon>
        <taxon>Pterygota</taxon>
        <taxon>Neoptera</taxon>
        <taxon>Endopterygota</taxon>
        <taxon>Hymenoptera</taxon>
        <taxon>Apocrita</taxon>
        <taxon>Ichneumonoidea</taxon>
        <taxon>Braconidae</taxon>
        <taxon>Euphorinae</taxon>
        <taxon>Microctonus</taxon>
    </lineage>
</organism>
<proteinExistence type="predicted"/>
<evidence type="ECO:0000256" key="1">
    <source>
        <dbReference type="SAM" id="MobiDB-lite"/>
    </source>
</evidence>